<reference evidence="1 2" key="1">
    <citation type="submission" date="2024-02" db="EMBL/GenBank/DDBJ databases">
        <authorList>
            <person name="Vignale AGUSTIN F."/>
            <person name="Sosa J E."/>
            <person name="Modenutti C."/>
        </authorList>
    </citation>
    <scope>NUCLEOTIDE SEQUENCE [LARGE SCALE GENOMIC DNA]</scope>
</reference>
<dbReference type="InterPro" id="IPR050410">
    <property type="entry name" value="CCR4/nocturin_mRNA_transcr"/>
</dbReference>
<evidence type="ECO:0000313" key="2">
    <source>
        <dbReference type="Proteomes" id="UP001642360"/>
    </source>
</evidence>
<dbReference type="EMBL" id="CAUOFW020005916">
    <property type="protein sequence ID" value="CAK9172099.1"/>
    <property type="molecule type" value="Genomic_DNA"/>
</dbReference>
<keyword evidence="2" id="KW-1185">Reference proteome</keyword>
<accession>A0ABC8TRJ5</accession>
<organism evidence="1 2">
    <name type="scientific">Ilex paraguariensis</name>
    <name type="common">yerba mate</name>
    <dbReference type="NCBI Taxonomy" id="185542"/>
    <lineage>
        <taxon>Eukaryota</taxon>
        <taxon>Viridiplantae</taxon>
        <taxon>Streptophyta</taxon>
        <taxon>Embryophyta</taxon>
        <taxon>Tracheophyta</taxon>
        <taxon>Spermatophyta</taxon>
        <taxon>Magnoliopsida</taxon>
        <taxon>eudicotyledons</taxon>
        <taxon>Gunneridae</taxon>
        <taxon>Pentapetalae</taxon>
        <taxon>asterids</taxon>
        <taxon>campanulids</taxon>
        <taxon>Aquifoliales</taxon>
        <taxon>Aquifoliaceae</taxon>
        <taxon>Ilex</taxon>
    </lineage>
</organism>
<gene>
    <name evidence="1" type="ORF">ILEXP_LOCUS41729</name>
</gene>
<evidence type="ECO:0000313" key="1">
    <source>
        <dbReference type="EMBL" id="CAK9172099.1"/>
    </source>
</evidence>
<dbReference type="PANTHER" id="PTHR12121">
    <property type="entry name" value="CARBON CATABOLITE REPRESSOR PROTEIN 4"/>
    <property type="match status" value="1"/>
</dbReference>
<proteinExistence type="predicted"/>
<name>A0ABC8TRJ5_9AQUA</name>
<dbReference type="PANTHER" id="PTHR12121:SF31">
    <property type="entry name" value="FAMILY PROTEIN, PUTATIVE, EXPRESSED-RELATED"/>
    <property type="match status" value="1"/>
</dbReference>
<comment type="caution">
    <text evidence="1">The sequence shown here is derived from an EMBL/GenBank/DDBJ whole genome shotgun (WGS) entry which is preliminary data.</text>
</comment>
<dbReference type="Proteomes" id="UP001642360">
    <property type="component" value="Unassembled WGS sequence"/>
</dbReference>
<sequence>MTILTLQSEFGGDLSLSFSGRLRIPFAVYKILQHVESYQKENKLNPLPIILCIDLNGSKQGHVYKFLRSQGFVSSYDTAHQYTDADAHKWVSHPNQGNTCGVDFIWLLNPDGYRKLLKTSWNEAVFSMYKDGEELRNANPCQKENKLNPLPIILSIDLNGSKRGHVYKFLRSQGFVSSYDTAHQYTDADAHKWVCHPNHQGNTCGVDFIWLLNPDGYRKLLKISWNEAVFSMYKDGEELRNANPCQKENKLNPLPIILCIDLNGSKRGHVYKFLRSQGFVSSYDTAHQYTDADAHKWVSHPNHRGNTCGVDFIWLLNPDGYRKLLKTSWNEAVFSMYKVVRGRVDIVKCWQIDSNGFILVVVLEVTVLMVTPRGCW</sequence>
<dbReference type="AlphaFoldDB" id="A0ABC8TRJ5"/>
<protein>
    <submittedName>
        <fullName evidence="1">Uncharacterized protein</fullName>
    </submittedName>
</protein>